<organism evidence="2 3">
    <name type="scientific">Rhodococcus globerulus</name>
    <dbReference type="NCBI Taxonomy" id="33008"/>
    <lineage>
        <taxon>Bacteria</taxon>
        <taxon>Bacillati</taxon>
        <taxon>Actinomycetota</taxon>
        <taxon>Actinomycetes</taxon>
        <taxon>Mycobacteriales</taxon>
        <taxon>Nocardiaceae</taxon>
        <taxon>Rhodococcus</taxon>
    </lineage>
</organism>
<reference evidence="2 3" key="1">
    <citation type="submission" date="2023-10" db="EMBL/GenBank/DDBJ databases">
        <title>Development of a sustainable strategy for remediation of hydrocarbon-contaminated territories based on the waste exchange concept.</title>
        <authorList>
            <person name="Krivoruchko A."/>
        </authorList>
    </citation>
    <scope>NUCLEOTIDE SEQUENCE [LARGE SCALE GENOMIC DNA]</scope>
    <source>
        <strain evidence="2 3">IEGM 1203</strain>
    </source>
</reference>
<gene>
    <name evidence="2" type="ORF">R3Q16_31170</name>
</gene>
<protein>
    <submittedName>
        <fullName evidence="2">Uncharacterized protein</fullName>
    </submittedName>
</protein>
<feature type="region of interest" description="Disordered" evidence="1">
    <location>
        <begin position="137"/>
        <end position="161"/>
    </location>
</feature>
<dbReference type="SUPFAM" id="SSF55729">
    <property type="entry name" value="Acyl-CoA N-acyltransferases (Nat)"/>
    <property type="match status" value="1"/>
</dbReference>
<feature type="compositionally biased region" description="Basic and acidic residues" evidence="1">
    <location>
        <begin position="145"/>
        <end position="161"/>
    </location>
</feature>
<comment type="caution">
    <text evidence="2">The sequence shown here is derived from an EMBL/GenBank/DDBJ whole genome shotgun (WGS) entry which is preliminary data.</text>
</comment>
<dbReference type="RefSeq" id="WP_317545554.1">
    <property type="nucleotide sequence ID" value="NZ_JAWLKB010000031.1"/>
</dbReference>
<dbReference type="EMBL" id="JAWLKB010000031">
    <property type="protein sequence ID" value="MDV6271091.1"/>
    <property type="molecule type" value="Genomic_DNA"/>
</dbReference>
<evidence type="ECO:0000256" key="1">
    <source>
        <dbReference type="SAM" id="MobiDB-lite"/>
    </source>
</evidence>
<dbReference type="Proteomes" id="UP001185927">
    <property type="component" value="Unassembled WGS sequence"/>
</dbReference>
<evidence type="ECO:0000313" key="2">
    <source>
        <dbReference type="EMBL" id="MDV6271091.1"/>
    </source>
</evidence>
<dbReference type="InterPro" id="IPR016181">
    <property type="entry name" value="Acyl_CoA_acyltransferase"/>
</dbReference>
<accession>A0ABU4C492</accession>
<sequence>MTSIEVVSAHHMKRTTWEWAWVAVSNGEAIGVLTVNNFPECTADEDAPEPTDNKDVWDRHGKIAYVYAAVKGNGVGSTLLLHGKDELLQAGLELCGSGVATPDGRRLLSRPDIDIRVSPASEAKWKRREQEIEYWDKYPSKRKGERPEPPQKDLDVDEAERGGKAELTAVAALLGIEVHE</sequence>
<keyword evidence="3" id="KW-1185">Reference proteome</keyword>
<name>A0ABU4C492_RHOGO</name>
<proteinExistence type="predicted"/>
<evidence type="ECO:0000313" key="3">
    <source>
        <dbReference type="Proteomes" id="UP001185927"/>
    </source>
</evidence>